<comment type="caution">
    <text evidence="1">The sequence shown here is derived from an EMBL/GenBank/DDBJ whole genome shotgun (WGS) entry which is preliminary data.</text>
</comment>
<evidence type="ECO:0000313" key="1">
    <source>
        <dbReference type="EMBL" id="KAI3718084.1"/>
    </source>
</evidence>
<dbReference type="Proteomes" id="UP001055879">
    <property type="component" value="Linkage Group LG06"/>
</dbReference>
<name>A0ACB9B6U6_ARCLA</name>
<evidence type="ECO:0000313" key="2">
    <source>
        <dbReference type="Proteomes" id="UP001055879"/>
    </source>
</evidence>
<reference evidence="2" key="1">
    <citation type="journal article" date="2022" name="Mol. Ecol. Resour.">
        <title>The genomes of chicory, endive, great burdock and yacon provide insights into Asteraceae palaeo-polyploidization history and plant inulin production.</title>
        <authorList>
            <person name="Fan W."/>
            <person name="Wang S."/>
            <person name="Wang H."/>
            <person name="Wang A."/>
            <person name="Jiang F."/>
            <person name="Liu H."/>
            <person name="Zhao H."/>
            <person name="Xu D."/>
            <person name="Zhang Y."/>
        </authorList>
    </citation>
    <scope>NUCLEOTIDE SEQUENCE [LARGE SCALE GENOMIC DNA]</scope>
    <source>
        <strain evidence="2">cv. Niubang</strain>
    </source>
</reference>
<gene>
    <name evidence="1" type="ORF">L6452_18932</name>
</gene>
<dbReference type="EMBL" id="CM042052">
    <property type="protein sequence ID" value="KAI3718084.1"/>
    <property type="molecule type" value="Genomic_DNA"/>
</dbReference>
<protein>
    <submittedName>
        <fullName evidence="1">Uncharacterized protein</fullName>
    </submittedName>
</protein>
<sequence>MESINVTFDEKFVTTSEHNSSGLGPSVQAYFDKSSISINRTSVVLDTSVNISGPSDSVCTPSTSTKPKKVLEALQDPDWILAIQDELLQFKRNKVWWIIPRPKDKSIIETKWVFRNKKDEAGIVVINKSRLVAKGYCQQEGIDYDKTFSPVARIEAIRIFLAYTTPKNFNVYQMDVKSVFLNGILHEEV</sequence>
<proteinExistence type="predicted"/>
<keyword evidence="2" id="KW-1185">Reference proteome</keyword>
<organism evidence="1 2">
    <name type="scientific">Arctium lappa</name>
    <name type="common">Greater burdock</name>
    <name type="synonym">Lappa major</name>
    <dbReference type="NCBI Taxonomy" id="4217"/>
    <lineage>
        <taxon>Eukaryota</taxon>
        <taxon>Viridiplantae</taxon>
        <taxon>Streptophyta</taxon>
        <taxon>Embryophyta</taxon>
        <taxon>Tracheophyta</taxon>
        <taxon>Spermatophyta</taxon>
        <taxon>Magnoliopsida</taxon>
        <taxon>eudicotyledons</taxon>
        <taxon>Gunneridae</taxon>
        <taxon>Pentapetalae</taxon>
        <taxon>asterids</taxon>
        <taxon>campanulids</taxon>
        <taxon>Asterales</taxon>
        <taxon>Asteraceae</taxon>
        <taxon>Carduoideae</taxon>
        <taxon>Cardueae</taxon>
        <taxon>Arctiinae</taxon>
        <taxon>Arctium</taxon>
    </lineage>
</organism>
<accession>A0ACB9B6U6</accession>
<reference evidence="1 2" key="2">
    <citation type="journal article" date="2022" name="Mol. Ecol. Resour.">
        <title>The genomes of chicory, endive, great burdock and yacon provide insights into Asteraceae paleo-polyploidization history and plant inulin production.</title>
        <authorList>
            <person name="Fan W."/>
            <person name="Wang S."/>
            <person name="Wang H."/>
            <person name="Wang A."/>
            <person name="Jiang F."/>
            <person name="Liu H."/>
            <person name="Zhao H."/>
            <person name="Xu D."/>
            <person name="Zhang Y."/>
        </authorList>
    </citation>
    <scope>NUCLEOTIDE SEQUENCE [LARGE SCALE GENOMIC DNA]</scope>
    <source>
        <strain evidence="2">cv. Niubang</strain>
    </source>
</reference>